<gene>
    <name evidence="1" type="primary">impM</name>
    <name evidence="1" type="ORF">AAW51_1851</name>
</gene>
<dbReference type="InterPro" id="IPR038225">
    <property type="entry name" value="TagF_sf"/>
</dbReference>
<evidence type="ECO:0000313" key="1">
    <source>
        <dbReference type="EMBL" id="AKJ28542.1"/>
    </source>
</evidence>
<dbReference type="KEGG" id="pbh:AAW51_1851"/>
<dbReference type="PATRIC" id="fig|413882.6.peg.1948"/>
<dbReference type="NCBIfam" id="TIGR03373">
    <property type="entry name" value="VI_minor_4"/>
    <property type="match status" value="1"/>
</dbReference>
<sequence>MNTPSVPVNLVYFGKVPSRGDFIRSANSTALIQTLDHWLSQTMELLATDPRWKLVYDAAPPVQFAFLGSRSTVGLAGHLIPSQDSSGRRFPFITAGSFEVREPLDFMARSPLALTRLWTRFENSTRLAHDAADVTEVQQQLAHTSVDLEVVPRAYQANFVDFLEMQTLGGLEAMLEQAGQRISMRQTLLALGMLLQPVLAQGSVRLDKGLVLPLVNDPLYRPFVATLWLELVSRFLKRGDFELAIFVTRVDGRPSLVIGFNGASPRTLRAVLDPQATLNDNVEFSQSQWVEDYVDEDYGVKKLSSYLREPQLSLRQALDTYREAFLGE</sequence>
<dbReference type="InterPro" id="IPR017748">
    <property type="entry name" value="TagF"/>
</dbReference>
<name>A0A0G3BGT3_9BURK</name>
<reference evidence="1 2" key="1">
    <citation type="submission" date="2015-05" db="EMBL/GenBank/DDBJ databases">
        <authorList>
            <person name="Tang B."/>
            <person name="Yu Y."/>
        </authorList>
    </citation>
    <scope>NUCLEOTIDE SEQUENCE [LARGE SCALE GENOMIC DNA]</scope>
    <source>
        <strain evidence="1 2">DSM 7029</strain>
    </source>
</reference>
<dbReference type="Proteomes" id="UP000035352">
    <property type="component" value="Chromosome"/>
</dbReference>
<dbReference type="RefSeq" id="WP_047194388.1">
    <property type="nucleotide sequence ID" value="NZ_CP011371.1"/>
</dbReference>
<dbReference type="EMBL" id="CP011371">
    <property type="protein sequence ID" value="AKJ28542.1"/>
    <property type="molecule type" value="Genomic_DNA"/>
</dbReference>
<dbReference type="OrthoDB" id="9801841at2"/>
<keyword evidence="2" id="KW-1185">Reference proteome</keyword>
<dbReference type="STRING" id="413882.AAW51_1851"/>
<proteinExistence type="predicted"/>
<dbReference type="AlphaFoldDB" id="A0A0G3BGT3"/>
<protein>
    <submittedName>
        <fullName evidence="1">Type VI secretion protein</fullName>
    </submittedName>
</protein>
<dbReference type="Gene3D" id="3.40.1730.10">
    <property type="entry name" value="pa0076 domain"/>
    <property type="match status" value="1"/>
</dbReference>
<accession>A0A0G3BGT3</accession>
<dbReference type="Pfam" id="PF09867">
    <property type="entry name" value="TagF_N"/>
    <property type="match status" value="1"/>
</dbReference>
<evidence type="ECO:0000313" key="2">
    <source>
        <dbReference type="Proteomes" id="UP000035352"/>
    </source>
</evidence>
<organism evidence="1 2">
    <name type="scientific">Caldimonas brevitalea</name>
    <dbReference type="NCBI Taxonomy" id="413882"/>
    <lineage>
        <taxon>Bacteria</taxon>
        <taxon>Pseudomonadati</taxon>
        <taxon>Pseudomonadota</taxon>
        <taxon>Betaproteobacteria</taxon>
        <taxon>Burkholderiales</taxon>
        <taxon>Sphaerotilaceae</taxon>
        <taxon>Caldimonas</taxon>
    </lineage>
</organism>